<comment type="caution">
    <text evidence="1">The sequence shown here is derived from an EMBL/GenBank/DDBJ whole genome shotgun (WGS) entry which is preliminary data.</text>
</comment>
<dbReference type="RefSeq" id="WP_350401945.1">
    <property type="nucleotide sequence ID" value="NZ_JBELOE010000211.1"/>
</dbReference>
<proteinExistence type="predicted"/>
<protein>
    <submittedName>
        <fullName evidence="1">Uncharacterized protein</fullName>
    </submittedName>
</protein>
<organism evidence="1 2">
    <name type="scientific">Catenovulum sediminis</name>
    <dbReference type="NCBI Taxonomy" id="1740262"/>
    <lineage>
        <taxon>Bacteria</taxon>
        <taxon>Pseudomonadati</taxon>
        <taxon>Pseudomonadota</taxon>
        <taxon>Gammaproteobacteria</taxon>
        <taxon>Alteromonadales</taxon>
        <taxon>Alteromonadaceae</taxon>
        <taxon>Catenovulum</taxon>
    </lineage>
</organism>
<sequence length="105" mass="11643">MNKLHNLAFEAAAEVDANCTGWCLFPWLRGTRIHNVFAQKDRALGTDFSAEISYKDRLVQPYGLAGSVRADAVYGDIANPKFVVELKTGFFSWVSRGQSVFKALA</sequence>
<reference evidence="1 2" key="1">
    <citation type="submission" date="2024-06" db="EMBL/GenBank/DDBJ databases">
        <authorList>
            <person name="Chen R.Y."/>
        </authorList>
    </citation>
    <scope>NUCLEOTIDE SEQUENCE [LARGE SCALE GENOMIC DNA]</scope>
    <source>
        <strain evidence="1 2">D2</strain>
    </source>
</reference>
<gene>
    <name evidence="1" type="ORF">ABS311_11105</name>
</gene>
<dbReference type="EMBL" id="JBELOE010000211">
    <property type="protein sequence ID" value="MER2492428.1"/>
    <property type="molecule type" value="Genomic_DNA"/>
</dbReference>
<evidence type="ECO:0000313" key="2">
    <source>
        <dbReference type="Proteomes" id="UP001467690"/>
    </source>
</evidence>
<accession>A0ABV1RHK9</accession>
<keyword evidence="2" id="KW-1185">Reference proteome</keyword>
<evidence type="ECO:0000313" key="1">
    <source>
        <dbReference type="EMBL" id="MER2492428.1"/>
    </source>
</evidence>
<dbReference type="Proteomes" id="UP001467690">
    <property type="component" value="Unassembled WGS sequence"/>
</dbReference>
<name>A0ABV1RHK9_9ALTE</name>